<evidence type="ECO:0000313" key="1">
    <source>
        <dbReference type="EMBL" id="OGZ17917.1"/>
    </source>
</evidence>
<reference evidence="1 2" key="1">
    <citation type="journal article" date="2016" name="Nat. Commun.">
        <title>Thousands of microbial genomes shed light on interconnected biogeochemical processes in an aquifer system.</title>
        <authorList>
            <person name="Anantharaman K."/>
            <person name="Brown C.T."/>
            <person name="Hug L.A."/>
            <person name="Sharon I."/>
            <person name="Castelle C.J."/>
            <person name="Probst A.J."/>
            <person name="Thomas B.C."/>
            <person name="Singh A."/>
            <person name="Wilkins M.J."/>
            <person name="Karaoz U."/>
            <person name="Brodie E.L."/>
            <person name="Williams K.H."/>
            <person name="Hubbard S.S."/>
            <person name="Banfield J.F."/>
        </authorList>
    </citation>
    <scope>NUCLEOTIDE SEQUENCE [LARGE SCALE GENOMIC DNA]</scope>
</reference>
<accession>A0A1G2DWI0</accession>
<organism evidence="1 2">
    <name type="scientific">Candidatus Nealsonbacteria bacterium RBG_13_36_15</name>
    <dbReference type="NCBI Taxonomy" id="1801660"/>
    <lineage>
        <taxon>Bacteria</taxon>
        <taxon>Candidatus Nealsoniibacteriota</taxon>
    </lineage>
</organism>
<dbReference type="AlphaFoldDB" id="A0A1G2DWI0"/>
<proteinExistence type="predicted"/>
<name>A0A1G2DWI0_9BACT</name>
<protein>
    <submittedName>
        <fullName evidence="1">Uncharacterized protein</fullName>
    </submittedName>
</protein>
<gene>
    <name evidence="1" type="ORF">A2Z78_01790</name>
</gene>
<evidence type="ECO:0000313" key="2">
    <source>
        <dbReference type="Proteomes" id="UP000176752"/>
    </source>
</evidence>
<dbReference type="Proteomes" id="UP000176752">
    <property type="component" value="Unassembled WGS sequence"/>
</dbReference>
<sequence length="67" mass="7690">MPREIWAGRTIDIIENPSSDKIIRKLARQKFTGLIYYPGSQQPWRVWCVGKLITATKTKEEAIACLV</sequence>
<dbReference type="EMBL" id="MHLV01000009">
    <property type="protein sequence ID" value="OGZ17917.1"/>
    <property type="molecule type" value="Genomic_DNA"/>
</dbReference>
<dbReference type="STRING" id="1801660.A2Z78_01790"/>
<comment type="caution">
    <text evidence="1">The sequence shown here is derived from an EMBL/GenBank/DDBJ whole genome shotgun (WGS) entry which is preliminary data.</text>
</comment>